<organism evidence="1 2">
    <name type="scientific">Candidatus Enterococcus moelleringii</name>
    <dbReference type="NCBI Taxonomy" id="2815325"/>
    <lineage>
        <taxon>Bacteria</taxon>
        <taxon>Bacillati</taxon>
        <taxon>Bacillota</taxon>
        <taxon>Bacilli</taxon>
        <taxon>Lactobacillales</taxon>
        <taxon>Enterococcaceae</taxon>
        <taxon>Enterococcus</taxon>
    </lineage>
</organism>
<evidence type="ECO:0000313" key="2">
    <source>
        <dbReference type="Proteomes" id="UP000664601"/>
    </source>
</evidence>
<accession>A0ABS3L809</accession>
<evidence type="ECO:0000313" key="1">
    <source>
        <dbReference type="EMBL" id="MBO1305750.1"/>
    </source>
</evidence>
<dbReference type="RefSeq" id="WP_207672692.1">
    <property type="nucleotide sequence ID" value="NZ_JAFREM010000011.1"/>
</dbReference>
<name>A0ABS3L809_9ENTE</name>
<proteinExistence type="predicted"/>
<gene>
    <name evidence="1" type="ORF">JZO70_06250</name>
</gene>
<dbReference type="EMBL" id="JAFREM010000011">
    <property type="protein sequence ID" value="MBO1305750.1"/>
    <property type="molecule type" value="Genomic_DNA"/>
</dbReference>
<keyword evidence="2" id="KW-1185">Reference proteome</keyword>
<reference evidence="1 2" key="1">
    <citation type="submission" date="2021-03" db="EMBL/GenBank/DDBJ databases">
        <title>Enterococcal diversity collection.</title>
        <authorList>
            <person name="Gilmore M.S."/>
            <person name="Schwartzman J."/>
            <person name="Van Tyne D."/>
            <person name="Martin M."/>
            <person name="Earl A.M."/>
            <person name="Manson A.L."/>
            <person name="Straub T."/>
            <person name="Salamzade R."/>
            <person name="Saavedra J."/>
            <person name="Lebreton F."/>
            <person name="Prichula J."/>
            <person name="Schaufler K."/>
            <person name="Gaca A."/>
            <person name="Sgardioli B."/>
            <person name="Wagenaar J."/>
            <person name="Strong T."/>
        </authorList>
    </citation>
    <scope>NUCLEOTIDE SEQUENCE [LARGE SCALE GENOMIC DNA]</scope>
    <source>
        <strain evidence="1 2">669A</strain>
    </source>
</reference>
<comment type="caution">
    <text evidence="1">The sequence shown here is derived from an EMBL/GenBank/DDBJ whole genome shotgun (WGS) entry which is preliminary data.</text>
</comment>
<protein>
    <submittedName>
        <fullName evidence="1">Uncharacterized protein</fullName>
    </submittedName>
</protein>
<sequence length="1006" mass="111792">MKKISLKKKYLVGLLLVLGIAVVGGSLLWSSNQKSEPPKKKVSAHPTNEIVINKDTTNKYTVGKDATGKVEDTIPADYVQRDKFYYRFRKDKIDAYIEPYFGYGNSYTLTYFENRIPIDEKHDAIVTYGYRPGLPIFAGSAAVMVDKSGTVVTDNTGLPKAVRSSPIAPWPPQFGARYTHQAGPGGLVNYPDGNFGLITGPYDEAAVYTTRFNNEFNVTTPTTSIPLTGSSLPVMTPYGGYMEGDIAYLQVHNRSDNASTARLVKVNLVTQTVEGIETYKILPSSSFLGNYVLGNESQLNFGGYDYAKQFMKTSDGGTIGAVHYRSNPENTFLIVVYKWDAQGEIEYWTRGPHETYAKERFTPCLSISDENYYYFWKNGSHDSDSRLCRIDLKNPGETNSDKSLKDIEVVKILPKTSLMQLQKENATDTYFFQGYVSELTDELRAVGIDNPGVIMGQLDKNFNVISGQTVEANGYTWFTKFDFDPDNPTSISVEGSSSANNFMDKKYQDYYNRSNANYGTAAKEYYQYAFWGDMTAFKNYAPAIKVEDNIQININQFSEKNAFEQELLSKVSVTDTFDLGTGINGGNLTQDSLDKRINRNPNDLSLDIDWEALGIDRTKPGPHQTTFFVTDSTKLETSTSKWVDLTTNQTVIENKFALDAQNFSIPLTDVGTITDADVFKKLAKTTAWNMTDHTVDEDSSTGKLSPKVTVNAEQLAAVQNAKVAKPYPVDVTYAADGTTSVTNRVWVFVTTKNTKVDTNTGIVIYANDYSLPVYLAAQETLQDVYTHSDVKVYDYYDSTHESDPELPTLADKDTITGLGVTNLNVITGATTASVVQPEITYTGNSQTTSTTVDVTIITAFTLHARQVIVDGSDELVVPTKGYLQLENTADRVVNLEVDSAKEDSLPNYRTADVEVDNKGGNNTVDFKVVVPEYYEYLGYVVTDADTPHQSSSLTGTSVYRYDFTSGDYEKWLTVYLKPKFGSEGAPNMYGWDYEENDLGEIEPDGP</sequence>
<dbReference type="Proteomes" id="UP000664601">
    <property type="component" value="Unassembled WGS sequence"/>
</dbReference>